<feature type="compositionally biased region" description="Basic and acidic residues" evidence="2">
    <location>
        <begin position="135"/>
        <end position="151"/>
    </location>
</feature>
<reference evidence="3 4" key="1">
    <citation type="submission" date="2011-10" db="EMBL/GenBank/DDBJ databases">
        <authorList>
            <person name="Genoscope - CEA"/>
        </authorList>
    </citation>
    <scope>NUCLEOTIDE SEQUENCE [LARGE SCALE GENOMIC DNA]</scope>
    <source>
        <strain evidence="3 4">RCC 1105</strain>
    </source>
</reference>
<feature type="coiled-coil region" evidence="1">
    <location>
        <begin position="215"/>
        <end position="249"/>
    </location>
</feature>
<feature type="compositionally biased region" description="Basic and acidic residues" evidence="2">
    <location>
        <begin position="98"/>
        <end position="128"/>
    </location>
</feature>
<evidence type="ECO:0000256" key="2">
    <source>
        <dbReference type="SAM" id="MobiDB-lite"/>
    </source>
</evidence>
<feature type="compositionally biased region" description="Basic and acidic residues" evidence="2">
    <location>
        <begin position="344"/>
        <end position="355"/>
    </location>
</feature>
<evidence type="ECO:0000256" key="1">
    <source>
        <dbReference type="SAM" id="Coils"/>
    </source>
</evidence>
<evidence type="ECO:0000313" key="3">
    <source>
        <dbReference type="EMBL" id="CCO14055.1"/>
    </source>
</evidence>
<feature type="region of interest" description="Disordered" evidence="2">
    <location>
        <begin position="326"/>
        <end position="414"/>
    </location>
</feature>
<feature type="compositionally biased region" description="Basic and acidic residues" evidence="2">
    <location>
        <begin position="65"/>
        <end position="74"/>
    </location>
</feature>
<gene>
    <name evidence="3" type="ORF">Bathy01g02280</name>
</gene>
<dbReference type="Proteomes" id="UP000198341">
    <property type="component" value="Chromosome 1"/>
</dbReference>
<proteinExistence type="predicted"/>
<dbReference type="AlphaFoldDB" id="K8ENP3"/>
<feature type="compositionally biased region" description="Basic and acidic residues" evidence="2">
    <location>
        <begin position="47"/>
        <end position="57"/>
    </location>
</feature>
<feature type="compositionally biased region" description="Basic and acidic residues" evidence="2">
    <location>
        <begin position="8"/>
        <end position="25"/>
    </location>
</feature>
<name>K8ENP3_9CHLO</name>
<keyword evidence="4" id="KW-1185">Reference proteome</keyword>
<dbReference type="KEGG" id="bpg:Bathy01g02280"/>
<dbReference type="EMBL" id="FO082278">
    <property type="protein sequence ID" value="CCO14055.1"/>
    <property type="molecule type" value="Genomic_DNA"/>
</dbReference>
<dbReference type="GeneID" id="19017963"/>
<accession>K8ENP3</accession>
<sequence>MPRTKASAKREVEAVVDEGEGKQQEEDTEKSSPLSPTTKKKKLVKKSSNEKKRKIEEEKEEEEDAAKVALKEDDGKGDDDDVAAAEKSTKHSTKRARANKEKAGKNAMEMTKKIKEKQEKERKIKTKEEEEEKEEDGKADADAGEEEKGERGTPPAKKKSSNKVTVGKKQPAAAAKGGGRAKRGSAKLEPAVVEEAPVVKVPSSVPQLMELKQIMEREMIEHEEASASMRAAEMERIAALKALDEANKKAEFSGSHLNRVARRMKQTARKVAAQTVNAQMLEQTMITKTVKNWAKSKDEGMKEASDICMSIMNEWIDLVRNTAHLMQQQHKHEGPATESPMDVDTEKKGEETKAGEEEENPLDVKKESKASEENEKNAAKRDDEEKKKVEKEEQKPRGGMPPPKSLPGGIKVEPNLPGPLADIYKKAAPGASKILEEAKRKTAAMHSIVPKEPDHSSVRLKVLSYLQSTFKLSKDAALTCEAALFNAKAVVGLDYKATLKKLSEDGMSVLKSGSANLDVGRVPPGLTLFMQQTKSLQAKKKRKRKSLK</sequence>
<organism evidence="3 4">
    <name type="scientific">Bathycoccus prasinos</name>
    <dbReference type="NCBI Taxonomy" id="41875"/>
    <lineage>
        <taxon>Eukaryota</taxon>
        <taxon>Viridiplantae</taxon>
        <taxon>Chlorophyta</taxon>
        <taxon>Mamiellophyceae</taxon>
        <taxon>Mamiellales</taxon>
        <taxon>Bathycoccaceae</taxon>
        <taxon>Bathycoccus</taxon>
    </lineage>
</organism>
<dbReference type="RefSeq" id="XP_007515176.1">
    <property type="nucleotide sequence ID" value="XM_007515114.1"/>
</dbReference>
<keyword evidence="1" id="KW-0175">Coiled coil</keyword>
<protein>
    <submittedName>
        <fullName evidence="3">Unnamed protein product</fullName>
    </submittedName>
</protein>
<feature type="compositionally biased region" description="Basic and acidic residues" evidence="2">
    <location>
        <begin position="362"/>
        <end position="396"/>
    </location>
</feature>
<dbReference type="OrthoDB" id="498639at2759"/>
<evidence type="ECO:0000313" key="4">
    <source>
        <dbReference type="Proteomes" id="UP000198341"/>
    </source>
</evidence>
<feature type="region of interest" description="Disordered" evidence="2">
    <location>
        <begin position="1"/>
        <end position="187"/>
    </location>
</feature>